<dbReference type="InterPro" id="IPR008928">
    <property type="entry name" value="6-hairpin_glycosidase_sf"/>
</dbReference>
<dbReference type="Pfam" id="PF03636">
    <property type="entry name" value="Glyco_hydro_65N"/>
    <property type="match status" value="1"/>
</dbReference>
<dbReference type="Gene3D" id="2.70.98.40">
    <property type="entry name" value="Glycoside hydrolase, family 65, N-terminal domain"/>
    <property type="match status" value="1"/>
</dbReference>
<dbReference type="PANTHER" id="PTHR11051:SF8">
    <property type="entry name" value="PROTEIN-GLUCOSYLGALACTOSYLHYDROXYLYSINE GLUCOSIDASE"/>
    <property type="match status" value="1"/>
</dbReference>
<keyword evidence="2" id="KW-0328">Glycosyltransferase</keyword>
<proteinExistence type="inferred from homology"/>
<keyword evidence="10" id="KW-1185">Reference proteome</keyword>
<dbReference type="STRING" id="1423726.FC07_GL001931"/>
<dbReference type="AlphaFoldDB" id="A0A0R1GE14"/>
<feature type="domain" description="Glycoside hydrolase family 65 central catalytic" evidence="6">
    <location>
        <begin position="420"/>
        <end position="818"/>
    </location>
</feature>
<comment type="similarity">
    <text evidence="1">Belongs to the glycosyl hydrolase 65 family.</text>
</comment>
<dbReference type="GO" id="GO:0005975">
    <property type="term" value="P:carbohydrate metabolic process"/>
    <property type="evidence" value="ECO:0007669"/>
    <property type="project" value="InterPro"/>
</dbReference>
<dbReference type="Pfam" id="PF03633">
    <property type="entry name" value="Glyco_hydro_65C"/>
    <property type="match status" value="1"/>
</dbReference>
<feature type="binding site" evidence="5">
    <location>
        <begin position="718"/>
        <end position="719"/>
    </location>
    <ligand>
        <name>substrate</name>
    </ligand>
</feature>
<dbReference type="Gene3D" id="2.60.420.10">
    <property type="entry name" value="Maltose phosphorylase, domain 3"/>
    <property type="match status" value="1"/>
</dbReference>
<dbReference type="InterPro" id="IPR037018">
    <property type="entry name" value="GH65_N"/>
</dbReference>
<dbReference type="InterPro" id="IPR005195">
    <property type="entry name" value="Glyco_hydro_65_M"/>
</dbReference>
<feature type="domain" description="Glycoside hydrolase family 65 N-terminal" evidence="8">
    <location>
        <begin position="117"/>
        <end position="367"/>
    </location>
</feature>
<gene>
    <name evidence="9" type="ORF">FC07_GL001931</name>
</gene>
<dbReference type="EMBL" id="AZDA01000140">
    <property type="protein sequence ID" value="KRK32508.1"/>
    <property type="molecule type" value="Genomic_DNA"/>
</dbReference>
<evidence type="ECO:0000256" key="3">
    <source>
        <dbReference type="ARBA" id="ARBA00022679"/>
    </source>
</evidence>
<dbReference type="InterPro" id="IPR011013">
    <property type="entry name" value="Gal_mutarotase_sf_dom"/>
</dbReference>
<dbReference type="PATRIC" id="fig|1423726.3.peg.2006"/>
<dbReference type="PIRSF" id="PIRSF036289">
    <property type="entry name" value="Glycosyl_hydrolase_malt_phosph"/>
    <property type="match status" value="1"/>
</dbReference>
<dbReference type="InterPro" id="IPR012341">
    <property type="entry name" value="6hp_glycosidase-like_sf"/>
</dbReference>
<evidence type="ECO:0000256" key="4">
    <source>
        <dbReference type="PIRSR" id="PIRSR036289-50"/>
    </source>
</evidence>
<feature type="active site" description="Proton donor" evidence="4">
    <location>
        <position position="597"/>
    </location>
</feature>
<dbReference type="InterPro" id="IPR005194">
    <property type="entry name" value="Glyco_hydro_65_C"/>
</dbReference>
<name>A0A0R1GE14_9LACO</name>
<dbReference type="PANTHER" id="PTHR11051">
    <property type="entry name" value="GLYCOSYL HYDROLASE-RELATED"/>
    <property type="match status" value="1"/>
</dbReference>
<feature type="binding site" evidence="5">
    <location>
        <begin position="458"/>
        <end position="459"/>
    </location>
    <ligand>
        <name>substrate</name>
    </ligand>
</feature>
<keyword evidence="3" id="KW-0808">Transferase</keyword>
<feature type="domain" description="Glycoside hydrolase family 65 C-terminal" evidence="7">
    <location>
        <begin position="832"/>
        <end position="883"/>
    </location>
</feature>
<dbReference type="Pfam" id="PF03632">
    <property type="entry name" value="Glyco_hydro_65m"/>
    <property type="match status" value="1"/>
</dbReference>
<evidence type="ECO:0000259" key="8">
    <source>
        <dbReference type="Pfam" id="PF03636"/>
    </source>
</evidence>
<accession>A0A0R1GE14</accession>
<evidence type="ECO:0000313" key="9">
    <source>
        <dbReference type="EMBL" id="KRK32508.1"/>
    </source>
</evidence>
<organism evidence="9 10">
    <name type="scientific">Loigolactobacillus bifermentans DSM 20003</name>
    <dbReference type="NCBI Taxonomy" id="1423726"/>
    <lineage>
        <taxon>Bacteria</taxon>
        <taxon>Bacillati</taxon>
        <taxon>Bacillota</taxon>
        <taxon>Bacilli</taxon>
        <taxon>Lactobacillales</taxon>
        <taxon>Lactobacillaceae</taxon>
        <taxon>Loigolactobacillus</taxon>
    </lineage>
</organism>
<evidence type="ECO:0000256" key="1">
    <source>
        <dbReference type="ARBA" id="ARBA00006768"/>
    </source>
</evidence>
<dbReference type="SUPFAM" id="SSF48208">
    <property type="entry name" value="Six-hairpin glycosidases"/>
    <property type="match status" value="1"/>
</dbReference>
<dbReference type="InterPro" id="IPR005196">
    <property type="entry name" value="Glyco_hydro_65_N"/>
</dbReference>
<dbReference type="InterPro" id="IPR017045">
    <property type="entry name" value="Malt_Pase/Glycosyl_Hdrlase"/>
</dbReference>
<dbReference type="SUPFAM" id="SSF74650">
    <property type="entry name" value="Galactose mutarotase-like"/>
    <property type="match status" value="1"/>
</dbReference>
<dbReference type="Gene3D" id="1.50.10.10">
    <property type="match status" value="1"/>
</dbReference>
<dbReference type="Proteomes" id="UP000051461">
    <property type="component" value="Unassembled WGS sequence"/>
</dbReference>
<dbReference type="GO" id="GO:0030246">
    <property type="term" value="F:carbohydrate binding"/>
    <property type="evidence" value="ECO:0007669"/>
    <property type="project" value="InterPro"/>
</dbReference>
<evidence type="ECO:0000313" key="10">
    <source>
        <dbReference type="Proteomes" id="UP000051461"/>
    </source>
</evidence>
<dbReference type="GO" id="GO:0016757">
    <property type="term" value="F:glycosyltransferase activity"/>
    <property type="evidence" value="ECO:0007669"/>
    <property type="project" value="UniProtKB-KW"/>
</dbReference>
<reference evidence="9 10" key="1">
    <citation type="journal article" date="2015" name="Genome Announc.">
        <title>Expanding the biotechnology potential of lactobacilli through comparative genomics of 213 strains and associated genera.</title>
        <authorList>
            <person name="Sun Z."/>
            <person name="Harris H.M."/>
            <person name="McCann A."/>
            <person name="Guo C."/>
            <person name="Argimon S."/>
            <person name="Zhang W."/>
            <person name="Yang X."/>
            <person name="Jeffery I.B."/>
            <person name="Cooney J.C."/>
            <person name="Kagawa T.F."/>
            <person name="Liu W."/>
            <person name="Song Y."/>
            <person name="Salvetti E."/>
            <person name="Wrobel A."/>
            <person name="Rasinkangas P."/>
            <person name="Parkhill J."/>
            <person name="Rea M.C."/>
            <person name="O'Sullivan O."/>
            <person name="Ritari J."/>
            <person name="Douillard F.P."/>
            <person name="Paul Ross R."/>
            <person name="Yang R."/>
            <person name="Briner A.E."/>
            <person name="Felis G.E."/>
            <person name="de Vos W.M."/>
            <person name="Barrangou R."/>
            <person name="Klaenhammer T.R."/>
            <person name="Caufield P.W."/>
            <person name="Cui Y."/>
            <person name="Zhang H."/>
            <person name="O'Toole P.W."/>
        </authorList>
    </citation>
    <scope>NUCLEOTIDE SEQUENCE [LARGE SCALE GENOMIC DNA]</scope>
    <source>
        <strain evidence="9 10">DSM 20003</strain>
    </source>
</reference>
<comment type="caution">
    <text evidence="9">The sequence shown here is derived from an EMBL/GenBank/DDBJ whole genome shotgun (WGS) entry which is preliminary data.</text>
</comment>
<evidence type="ECO:0000259" key="6">
    <source>
        <dbReference type="Pfam" id="PF03632"/>
    </source>
</evidence>
<evidence type="ECO:0000256" key="5">
    <source>
        <dbReference type="PIRSR" id="PIRSR036289-51"/>
    </source>
</evidence>
<sequence length="899" mass="101087">MDDAIEMSFTANQVDAQPQQIMVNYDADQTIGENLENIRVKLVGIQFDAIVIENPLQYPFSDTIVGLHHQRIDIGLALTNMFNVPVLALPTIKQIGLAKALQQKQAANSWHLDYYGQYQGKRNYGQEAMLTIGNGFLGLRGAYVEAQADADNYPGLYVAGVYNQNTTTINGREVVNEDLVNLPNAQALAVGIDHENPFKIQQRNIRDIYRSLDLKTGQLTTTLMVGLSTGHQLMVQATKVADMHNWHRFTIRYAVTPLNFAGSLQVTATIDGSVINGNVARYAQFDQHHFEVTGMASAANQALLTGTTKTSNVQFVIGSQLTSPQQDVTNQVVTTTAAKSLKQTVDLEVQPGQTYMVDKNVTIFTSRESERSALEDLTWAELSASSYADTAQSTAAFYQKVWQQADFKIAGDTISQKLSRVNVFHLFVTGTALASDQLDASVGARGLHGEAYRGHVFWDEMFVMPFYAMQAPKIARAMLCYRYRRLDAARTYAASEGYQGAMYPWQSGMKGDEQSQFVHLNPLTNQWDPDESRRQRHVSLAVAYNVWLYWHLNQDQAFMQDYGLEMLLSIAKFWLSMTQYDAETKRYHIAGVMGPDEFHERYPNRDAEGLTDNAYTNMMVAWLFKLIGQLRPQFSDAVFQAAAEKADFALTDLEQLNKVRRRLTLVINDQGIIGQFAGYFALPTLNFDSYRQKYGDISRLDRILKAEGKTPDAYQVAKQADTLMAFFLLDRATLDGVIQDMGYQLPKDYFAQNLQFYLDRTTHGSTLSRIVYAVLTRLVGRRDQSWKLFHQALFSDYYDIQGGTTAEGIHLGVMGAVLNVEMTLYGGVALLGDVVRFEPRLPSRWRNVQYHLQFQGTGIAVQVAHHQLKLTADQDLTVQVGTKMVPLKANEQQTVTYVQ</sequence>
<evidence type="ECO:0000259" key="7">
    <source>
        <dbReference type="Pfam" id="PF03633"/>
    </source>
</evidence>
<dbReference type="GO" id="GO:0004553">
    <property type="term" value="F:hydrolase activity, hydrolyzing O-glycosyl compounds"/>
    <property type="evidence" value="ECO:0007669"/>
    <property type="project" value="TreeGrafter"/>
</dbReference>
<protein>
    <submittedName>
        <fullName evidence="9">Trehalose 6-phosphate phosphorylase</fullName>
    </submittedName>
</protein>
<evidence type="ECO:0000256" key="2">
    <source>
        <dbReference type="ARBA" id="ARBA00022676"/>
    </source>
</evidence>